<gene>
    <name evidence="2" type="ORF">NDU88_002620</name>
</gene>
<protein>
    <submittedName>
        <fullName evidence="2">Uncharacterized protein</fullName>
    </submittedName>
</protein>
<dbReference type="Proteomes" id="UP001066276">
    <property type="component" value="Chromosome 5"/>
</dbReference>
<evidence type="ECO:0000256" key="1">
    <source>
        <dbReference type="SAM" id="MobiDB-lite"/>
    </source>
</evidence>
<evidence type="ECO:0000313" key="3">
    <source>
        <dbReference type="Proteomes" id="UP001066276"/>
    </source>
</evidence>
<name>A0AAV7REI7_PLEWA</name>
<evidence type="ECO:0000313" key="2">
    <source>
        <dbReference type="EMBL" id="KAJ1149816.1"/>
    </source>
</evidence>
<accession>A0AAV7REI7</accession>
<keyword evidence="3" id="KW-1185">Reference proteome</keyword>
<feature type="compositionally biased region" description="Gly residues" evidence="1">
    <location>
        <begin position="22"/>
        <end position="35"/>
    </location>
</feature>
<reference evidence="2" key="1">
    <citation type="journal article" date="2022" name="bioRxiv">
        <title>Sequencing and chromosome-scale assembly of the giantPleurodeles waltlgenome.</title>
        <authorList>
            <person name="Brown T."/>
            <person name="Elewa A."/>
            <person name="Iarovenko S."/>
            <person name="Subramanian E."/>
            <person name="Araus A.J."/>
            <person name="Petzold A."/>
            <person name="Susuki M."/>
            <person name="Suzuki K.-i.T."/>
            <person name="Hayashi T."/>
            <person name="Toyoda A."/>
            <person name="Oliveira C."/>
            <person name="Osipova E."/>
            <person name="Leigh N.D."/>
            <person name="Simon A."/>
            <person name="Yun M.H."/>
        </authorList>
    </citation>
    <scope>NUCLEOTIDE SEQUENCE</scope>
    <source>
        <strain evidence="2">20211129_DDA</strain>
        <tissue evidence="2">Liver</tissue>
    </source>
</reference>
<proteinExistence type="predicted"/>
<dbReference type="EMBL" id="JANPWB010000009">
    <property type="protein sequence ID" value="KAJ1149816.1"/>
    <property type="molecule type" value="Genomic_DNA"/>
</dbReference>
<sequence>MKVGGRRLQILPGDSWGHDAGIKGGGRAQTHGSGGPKETAAVTAMVGSKEAGTVDTDKGRGLKIVDPGKEVSTL</sequence>
<organism evidence="2 3">
    <name type="scientific">Pleurodeles waltl</name>
    <name type="common">Iberian ribbed newt</name>
    <dbReference type="NCBI Taxonomy" id="8319"/>
    <lineage>
        <taxon>Eukaryota</taxon>
        <taxon>Metazoa</taxon>
        <taxon>Chordata</taxon>
        <taxon>Craniata</taxon>
        <taxon>Vertebrata</taxon>
        <taxon>Euteleostomi</taxon>
        <taxon>Amphibia</taxon>
        <taxon>Batrachia</taxon>
        <taxon>Caudata</taxon>
        <taxon>Salamandroidea</taxon>
        <taxon>Salamandridae</taxon>
        <taxon>Pleurodelinae</taxon>
        <taxon>Pleurodeles</taxon>
    </lineage>
</organism>
<dbReference type="AlphaFoldDB" id="A0AAV7REI7"/>
<feature type="region of interest" description="Disordered" evidence="1">
    <location>
        <begin position="1"/>
        <end position="74"/>
    </location>
</feature>
<comment type="caution">
    <text evidence="2">The sequence shown here is derived from an EMBL/GenBank/DDBJ whole genome shotgun (WGS) entry which is preliminary data.</text>
</comment>